<keyword evidence="1" id="KW-1133">Transmembrane helix</keyword>
<dbReference type="Proteomes" id="UP000771749">
    <property type="component" value="Unassembled WGS sequence"/>
</dbReference>
<dbReference type="InterPro" id="IPR011250">
    <property type="entry name" value="OMP/PagP_B-barrel"/>
</dbReference>
<protein>
    <recommendedName>
        <fullName evidence="4">Outer membrane protein beta-barrel domain-containing protein</fullName>
    </recommendedName>
</protein>
<evidence type="ECO:0000313" key="2">
    <source>
        <dbReference type="EMBL" id="MBO8453219.1"/>
    </source>
</evidence>
<sequence length="203" mass="21972">MEQTCPHTNVSALNFIAAFFLAMLLGASLGGGLQARTRTGAGDMEEKDNVRRIEVEVGGGFIHGNSYGANPSKIGMALFLEARNNFPGTPFDVSFQGMLGSFSRKNDNLTVNINGGVTVFGDYNWRLGRRAAPFAGVGAGMVFVESRGLSTAAVREKTFVFNPRIGVELFEHLRITLEYKWMKAPYSFLGLNVGFAFGGGRKS</sequence>
<organism evidence="2 3">
    <name type="scientific">Candidatus Cryptobacteroides gallistercoris</name>
    <dbReference type="NCBI Taxonomy" id="2840765"/>
    <lineage>
        <taxon>Bacteria</taxon>
        <taxon>Pseudomonadati</taxon>
        <taxon>Bacteroidota</taxon>
        <taxon>Bacteroidia</taxon>
        <taxon>Bacteroidales</taxon>
        <taxon>Candidatus Cryptobacteroides</taxon>
    </lineage>
</organism>
<keyword evidence="1" id="KW-0812">Transmembrane</keyword>
<dbReference type="AlphaFoldDB" id="A0A940IFS9"/>
<reference evidence="2" key="1">
    <citation type="submission" date="2020-10" db="EMBL/GenBank/DDBJ databases">
        <authorList>
            <person name="Gilroy R."/>
        </authorList>
    </citation>
    <scope>NUCLEOTIDE SEQUENCE</scope>
    <source>
        <strain evidence="2">F1-3629</strain>
    </source>
</reference>
<keyword evidence="1" id="KW-0472">Membrane</keyword>
<evidence type="ECO:0000256" key="1">
    <source>
        <dbReference type="SAM" id="Phobius"/>
    </source>
</evidence>
<gene>
    <name evidence="2" type="ORF">IAC07_00670</name>
</gene>
<feature type="transmembrane region" description="Helical" evidence="1">
    <location>
        <begin position="12"/>
        <end position="33"/>
    </location>
</feature>
<evidence type="ECO:0000313" key="3">
    <source>
        <dbReference type="Proteomes" id="UP000771749"/>
    </source>
</evidence>
<reference evidence="2" key="2">
    <citation type="journal article" date="2021" name="PeerJ">
        <title>Extensive microbial diversity within the chicken gut microbiome revealed by metagenomics and culture.</title>
        <authorList>
            <person name="Gilroy R."/>
            <person name="Ravi A."/>
            <person name="Getino M."/>
            <person name="Pursley I."/>
            <person name="Horton D.L."/>
            <person name="Alikhan N.F."/>
            <person name="Baker D."/>
            <person name="Gharbi K."/>
            <person name="Hall N."/>
            <person name="Watson M."/>
            <person name="Adriaenssens E.M."/>
            <person name="Foster-Nyarko E."/>
            <person name="Jarju S."/>
            <person name="Secka A."/>
            <person name="Antonio M."/>
            <person name="Oren A."/>
            <person name="Chaudhuri R.R."/>
            <person name="La Ragione R."/>
            <person name="Hildebrand F."/>
            <person name="Pallen M.J."/>
        </authorList>
    </citation>
    <scope>NUCLEOTIDE SEQUENCE</scope>
    <source>
        <strain evidence="2">F1-3629</strain>
    </source>
</reference>
<dbReference type="EMBL" id="JADIMJ010000013">
    <property type="protein sequence ID" value="MBO8453219.1"/>
    <property type="molecule type" value="Genomic_DNA"/>
</dbReference>
<evidence type="ECO:0008006" key="4">
    <source>
        <dbReference type="Google" id="ProtNLM"/>
    </source>
</evidence>
<name>A0A940IFS9_9BACT</name>
<comment type="caution">
    <text evidence="2">The sequence shown here is derived from an EMBL/GenBank/DDBJ whole genome shotgun (WGS) entry which is preliminary data.</text>
</comment>
<dbReference type="SUPFAM" id="SSF56925">
    <property type="entry name" value="OMPA-like"/>
    <property type="match status" value="1"/>
</dbReference>
<proteinExistence type="predicted"/>
<accession>A0A940IFS9</accession>